<keyword evidence="3 5" id="KW-0238">DNA-binding</keyword>
<dbReference type="SMART" id="SM00448">
    <property type="entry name" value="REC"/>
    <property type="match status" value="1"/>
</dbReference>
<evidence type="ECO:0000313" key="9">
    <source>
        <dbReference type="Proteomes" id="UP000000496"/>
    </source>
</evidence>
<name>F8L5B3_SIMNZ</name>
<dbReference type="GO" id="GO:0000976">
    <property type="term" value="F:transcription cis-regulatory region binding"/>
    <property type="evidence" value="ECO:0007669"/>
    <property type="project" value="TreeGrafter"/>
</dbReference>
<dbReference type="SMART" id="SM00862">
    <property type="entry name" value="Trans_reg_C"/>
    <property type="match status" value="1"/>
</dbReference>
<evidence type="ECO:0000259" key="6">
    <source>
        <dbReference type="PROSITE" id="PS50110"/>
    </source>
</evidence>
<dbReference type="InterPro" id="IPR001789">
    <property type="entry name" value="Sig_transdc_resp-reg_receiver"/>
</dbReference>
<dbReference type="SUPFAM" id="SSF52172">
    <property type="entry name" value="CheY-like"/>
    <property type="match status" value="1"/>
</dbReference>
<reference key="1">
    <citation type="journal article" date="2011" name="Mol. Biol. Evol.">
        <title>Unity in variety -- the pan-genome of the Chlamydiae.</title>
        <authorList>
            <person name="Collingro A."/>
            <person name="Tischler P."/>
            <person name="Weinmaier T."/>
            <person name="Penz T."/>
            <person name="Heinz E."/>
            <person name="Brunham R.C."/>
            <person name="Read T.D."/>
            <person name="Bavoil P.M."/>
            <person name="Sachse K."/>
            <person name="Kahane S."/>
            <person name="Friedman M.G."/>
            <person name="Rattei T."/>
            <person name="Myers G.S.A."/>
            <person name="Horn M."/>
        </authorList>
    </citation>
    <scope>NUCLEOTIDE SEQUENCE</scope>
    <source>
        <strain>Z</strain>
    </source>
</reference>
<feature type="domain" description="OmpR/PhoB-type" evidence="7">
    <location>
        <begin position="149"/>
        <end position="245"/>
    </location>
</feature>
<evidence type="ECO:0000256" key="4">
    <source>
        <dbReference type="PROSITE-ProRule" id="PRU00169"/>
    </source>
</evidence>
<evidence type="ECO:0000259" key="7">
    <source>
        <dbReference type="PROSITE" id="PS51755"/>
    </source>
</evidence>
<keyword evidence="1 4" id="KW-0597">Phosphoprotein</keyword>
<dbReference type="Proteomes" id="UP000000496">
    <property type="component" value="Chromosome gsn.131"/>
</dbReference>
<dbReference type="InterPro" id="IPR001867">
    <property type="entry name" value="OmpR/PhoB-type_DNA-bd"/>
</dbReference>
<dbReference type="PANTHER" id="PTHR48111">
    <property type="entry name" value="REGULATOR OF RPOS"/>
    <property type="match status" value="1"/>
</dbReference>
<feature type="modified residue" description="4-aspartylphosphate" evidence="4">
    <location>
        <position position="72"/>
    </location>
</feature>
<evidence type="ECO:0000256" key="3">
    <source>
        <dbReference type="ARBA" id="ARBA00023125"/>
    </source>
</evidence>
<dbReference type="eggNOG" id="COG0745">
    <property type="taxonomic scope" value="Bacteria"/>
</dbReference>
<dbReference type="Pfam" id="PF00486">
    <property type="entry name" value="Trans_reg_C"/>
    <property type="match status" value="1"/>
</dbReference>
<dbReference type="STRING" id="331113.SNE_A01220"/>
<dbReference type="InterPro" id="IPR016032">
    <property type="entry name" value="Sig_transdc_resp-reg_C-effctor"/>
</dbReference>
<feature type="DNA-binding region" description="OmpR/PhoB-type" evidence="5">
    <location>
        <begin position="149"/>
        <end position="245"/>
    </location>
</feature>
<dbReference type="GO" id="GO:0006355">
    <property type="term" value="P:regulation of DNA-templated transcription"/>
    <property type="evidence" value="ECO:0007669"/>
    <property type="project" value="InterPro"/>
</dbReference>
<dbReference type="GO" id="GO:0005829">
    <property type="term" value="C:cytosol"/>
    <property type="evidence" value="ECO:0007669"/>
    <property type="project" value="TreeGrafter"/>
</dbReference>
<evidence type="ECO:0000313" key="8">
    <source>
        <dbReference type="EMBL" id="CCB88000.1"/>
    </source>
</evidence>
<dbReference type="PROSITE" id="PS51755">
    <property type="entry name" value="OMPR_PHOB"/>
    <property type="match status" value="1"/>
</dbReference>
<dbReference type="PROSITE" id="PS50110">
    <property type="entry name" value="RESPONSE_REGULATORY"/>
    <property type="match status" value="1"/>
</dbReference>
<sequence>MVKEPILKKILYFGVIKMAQKKRILLIEDEEDIAALIKLQADLSGYKLHVEVDGINGYRAVEREKPDLVILDVMLPGSNGLDVCRKIKSNPELKNIPVIILSAKNEELDMILGLELGADDYVAKPFSPKVLFSRVKAVLRRNREPEKAHRILSFGEFNLDIDRYLLRKKEQQITITLSEFGILKRLLLQRGKVLTRNQLLDDIHNDDAFIVDRNIDVHIAALRKKLGPNFHWIETVRGVGYRLKEEPQLAKSK</sequence>
<dbReference type="AlphaFoldDB" id="F8L5B3"/>
<dbReference type="Gene3D" id="1.10.10.10">
    <property type="entry name" value="Winged helix-like DNA-binding domain superfamily/Winged helix DNA-binding domain"/>
    <property type="match status" value="1"/>
</dbReference>
<proteinExistence type="predicted"/>
<accession>F8L5B3</accession>
<dbReference type="GO" id="GO:0000156">
    <property type="term" value="F:phosphorelay response regulator activity"/>
    <property type="evidence" value="ECO:0007669"/>
    <property type="project" value="TreeGrafter"/>
</dbReference>
<dbReference type="HOGENOM" id="CLU_000445_30_4_0"/>
<keyword evidence="2" id="KW-0902">Two-component regulatory system</keyword>
<keyword evidence="9" id="KW-1185">Reference proteome</keyword>
<dbReference type="CDD" id="cd00383">
    <property type="entry name" value="trans_reg_C"/>
    <property type="match status" value="1"/>
</dbReference>
<evidence type="ECO:0000256" key="5">
    <source>
        <dbReference type="PROSITE-ProRule" id="PRU01091"/>
    </source>
</evidence>
<dbReference type="Pfam" id="PF00072">
    <property type="entry name" value="Response_reg"/>
    <property type="match status" value="1"/>
</dbReference>
<evidence type="ECO:0000256" key="1">
    <source>
        <dbReference type="ARBA" id="ARBA00022553"/>
    </source>
</evidence>
<dbReference type="PANTHER" id="PTHR48111:SF40">
    <property type="entry name" value="PHOSPHATE REGULON TRANSCRIPTIONAL REGULATORY PROTEIN PHOB"/>
    <property type="match status" value="1"/>
</dbReference>
<dbReference type="SUPFAM" id="SSF46894">
    <property type="entry name" value="C-terminal effector domain of the bipartite response regulators"/>
    <property type="match status" value="1"/>
</dbReference>
<dbReference type="Gene3D" id="3.40.50.2300">
    <property type="match status" value="1"/>
</dbReference>
<dbReference type="InterPro" id="IPR011006">
    <property type="entry name" value="CheY-like_superfamily"/>
</dbReference>
<dbReference type="GO" id="GO:0032993">
    <property type="term" value="C:protein-DNA complex"/>
    <property type="evidence" value="ECO:0007669"/>
    <property type="project" value="TreeGrafter"/>
</dbReference>
<gene>
    <name evidence="8" type="primary">phoP</name>
    <name evidence="8" type="ordered locus">SNE_A01220</name>
</gene>
<reference evidence="8 9" key="2">
    <citation type="journal article" date="2011" name="Mol. Biol. Evol.">
        <title>Unity in variety--the pan-genome of the Chlamydiae.</title>
        <authorList>
            <person name="Collingro A."/>
            <person name="Tischler P."/>
            <person name="Weinmaier T."/>
            <person name="Penz T."/>
            <person name="Heinz E."/>
            <person name="Brunham R.C."/>
            <person name="Read T.D."/>
            <person name="Bavoil P.M."/>
            <person name="Sachse K."/>
            <person name="Kahane S."/>
            <person name="Friedman M.G."/>
            <person name="Rattei T."/>
            <person name="Myers G.S."/>
            <person name="Horn M."/>
        </authorList>
    </citation>
    <scope>NUCLEOTIDE SEQUENCE [LARGE SCALE GENOMIC DNA]</scope>
    <source>
        <strain evidence="9">ATCC VR-1471 / Z</strain>
    </source>
</reference>
<dbReference type="EMBL" id="FR872582">
    <property type="protein sequence ID" value="CCB88000.1"/>
    <property type="molecule type" value="Genomic_DNA"/>
</dbReference>
<protein>
    <submittedName>
        <fullName evidence="8">Alkaline phosphatase synthesis transcriptional regulatory protein phoP</fullName>
    </submittedName>
</protein>
<evidence type="ECO:0000256" key="2">
    <source>
        <dbReference type="ARBA" id="ARBA00023012"/>
    </source>
</evidence>
<dbReference type="InterPro" id="IPR039420">
    <property type="entry name" value="WalR-like"/>
</dbReference>
<organism evidence="8 9">
    <name type="scientific">Simkania negevensis (strain ATCC VR-1471 / DSM 27360 / Z)</name>
    <dbReference type="NCBI Taxonomy" id="331113"/>
    <lineage>
        <taxon>Bacteria</taxon>
        <taxon>Pseudomonadati</taxon>
        <taxon>Chlamydiota</taxon>
        <taxon>Chlamydiia</taxon>
        <taxon>Parachlamydiales</taxon>
        <taxon>Simkaniaceae</taxon>
        <taxon>Simkania</taxon>
    </lineage>
</organism>
<dbReference type="KEGG" id="sng:SNE_A01220"/>
<dbReference type="InterPro" id="IPR036388">
    <property type="entry name" value="WH-like_DNA-bd_sf"/>
</dbReference>
<feature type="domain" description="Response regulatory" evidence="6">
    <location>
        <begin position="23"/>
        <end position="139"/>
    </location>
</feature>